<organism evidence="1 2">
    <name type="scientific">Nitrosomonas oligotropha</name>
    <dbReference type="NCBI Taxonomy" id="42354"/>
    <lineage>
        <taxon>Bacteria</taxon>
        <taxon>Pseudomonadati</taxon>
        <taxon>Pseudomonadota</taxon>
        <taxon>Betaproteobacteria</taxon>
        <taxon>Nitrosomonadales</taxon>
        <taxon>Nitrosomonadaceae</taxon>
        <taxon>Nitrosomonas</taxon>
    </lineage>
</organism>
<name>A0A5C7VQ09_9PROT</name>
<dbReference type="EMBL" id="SSFX01000082">
    <property type="protein sequence ID" value="TXI27220.1"/>
    <property type="molecule type" value="Genomic_DNA"/>
</dbReference>
<proteinExistence type="predicted"/>
<protein>
    <recommendedName>
        <fullName evidence="3">Carbon-nitrogen hydrolase family protein</fullName>
    </recommendedName>
</protein>
<dbReference type="SUPFAM" id="SSF56317">
    <property type="entry name" value="Carbon-nitrogen hydrolase"/>
    <property type="match status" value="1"/>
</dbReference>
<gene>
    <name evidence="1" type="ORF">E6Q60_10420</name>
</gene>
<evidence type="ECO:0000313" key="1">
    <source>
        <dbReference type="EMBL" id="TXI27220.1"/>
    </source>
</evidence>
<evidence type="ECO:0008006" key="3">
    <source>
        <dbReference type="Google" id="ProtNLM"/>
    </source>
</evidence>
<accession>A0A5C7VQ09</accession>
<dbReference type="Gene3D" id="3.60.110.10">
    <property type="entry name" value="Carbon-nitrogen hydrolase"/>
    <property type="match status" value="1"/>
</dbReference>
<dbReference type="AlphaFoldDB" id="A0A5C7VQ09"/>
<evidence type="ECO:0000313" key="2">
    <source>
        <dbReference type="Proteomes" id="UP000321055"/>
    </source>
</evidence>
<dbReference type="Proteomes" id="UP000321055">
    <property type="component" value="Unassembled WGS sequence"/>
</dbReference>
<comment type="caution">
    <text evidence="1">The sequence shown here is derived from an EMBL/GenBank/DDBJ whole genome shotgun (WGS) entry which is preliminary data.</text>
</comment>
<dbReference type="InterPro" id="IPR036526">
    <property type="entry name" value="C-N_Hydrolase_sf"/>
</dbReference>
<reference evidence="1 2" key="1">
    <citation type="submission" date="2018-09" db="EMBL/GenBank/DDBJ databases">
        <title>Metagenome Assembled Genomes from an Advanced Water Purification Facility.</title>
        <authorList>
            <person name="Stamps B.W."/>
            <person name="Spear J.R."/>
        </authorList>
    </citation>
    <scope>NUCLEOTIDE SEQUENCE [LARGE SCALE GENOMIC DNA]</scope>
    <source>
        <strain evidence="1">Bin_54_1</strain>
    </source>
</reference>
<sequence>MSYTKISIGSHETDLHKMLRVAVGHMAVNPEDIEKSYLEIPNTSLKRLKKLSQLLNDVLRHGVHHPEQRIHLLVLPEVSVPYSFATFLTRWVREHQIGIICGLEHCVRSRVAWNELLAVLPYRARNGTKACVPIRRLKKHYSPAEEFELLNHGLEIPKKDDPKITYQLFQWRGASFAVYNCFELACLEDRAIFKAKVDFIVCSEFNQDVNYFSSIVESAARDLHCYVIQVNSAQFGDSRVVSPSKTEKLNPLRIKGGDNQTFLTMELPLQKLRAHQRKEYGLQKDSEEYKPTPPGFDRKYVNERIRLGQKKKTV</sequence>